<sequence length="287" mass="30254">MPPRPRSRPRTWCRCRLADACDLADAGGLPALRLVVVAGAGLGAGLRERAVRHGWRVLEYYGAAEPVVRRLVGRRRPDARRAGRRGRACATSAPPAPESLWVRSPYIATSGPALRLDGRGWATVGDRAVSDGDGWRVLGRGDLAVQTGGHTVPVEEVERVLEPVAGTGHLAVVGLPHPRLGQRVTAVVVVGSRSDAEPAPPARRRGPHPARRAPPARLARRARPAPHPGRQGSTAPPSPRWPPPCPACAAAPDLSLPWRQQSPGRAAERAAAPGAVPPRLGGPCADP</sequence>
<accession>A0ABQ6JB04</accession>
<feature type="compositionally biased region" description="Pro residues" evidence="2">
    <location>
        <begin position="236"/>
        <end position="246"/>
    </location>
</feature>
<feature type="compositionally biased region" description="Basic residues" evidence="2">
    <location>
        <begin position="202"/>
        <end position="211"/>
    </location>
</feature>
<organism evidence="3 4">
    <name type="scientific">Angustibacter aerolatus</name>
    <dbReference type="NCBI Taxonomy" id="1162965"/>
    <lineage>
        <taxon>Bacteria</taxon>
        <taxon>Bacillati</taxon>
        <taxon>Actinomycetota</taxon>
        <taxon>Actinomycetes</taxon>
        <taxon>Kineosporiales</taxon>
        <taxon>Kineosporiaceae</taxon>
    </lineage>
</organism>
<protein>
    <recommendedName>
        <fullName evidence="5">AMP-dependent synthetase/ligase domain-containing protein</fullName>
    </recommendedName>
</protein>
<name>A0ABQ6JB04_9ACTN</name>
<feature type="compositionally biased region" description="Low complexity" evidence="2">
    <location>
        <begin position="263"/>
        <end position="287"/>
    </location>
</feature>
<keyword evidence="4" id="KW-1185">Reference proteome</keyword>
<evidence type="ECO:0000313" key="4">
    <source>
        <dbReference type="Proteomes" id="UP001157017"/>
    </source>
</evidence>
<dbReference type="InterPro" id="IPR045851">
    <property type="entry name" value="AMP-bd_C_sf"/>
</dbReference>
<reference evidence="4" key="1">
    <citation type="journal article" date="2019" name="Int. J. Syst. Evol. Microbiol.">
        <title>The Global Catalogue of Microorganisms (GCM) 10K type strain sequencing project: providing services to taxonomists for standard genome sequencing and annotation.</title>
        <authorList>
            <consortium name="The Broad Institute Genomics Platform"/>
            <consortium name="The Broad Institute Genome Sequencing Center for Infectious Disease"/>
            <person name="Wu L."/>
            <person name="Ma J."/>
        </authorList>
    </citation>
    <scope>NUCLEOTIDE SEQUENCE [LARGE SCALE GENOMIC DNA]</scope>
    <source>
        <strain evidence="4">NBRC 108730</strain>
    </source>
</reference>
<evidence type="ECO:0000256" key="1">
    <source>
        <dbReference type="ARBA" id="ARBA00006432"/>
    </source>
</evidence>
<dbReference type="InterPro" id="IPR042099">
    <property type="entry name" value="ANL_N_sf"/>
</dbReference>
<dbReference type="PANTHER" id="PTHR43201:SF8">
    <property type="entry name" value="ACYL-COA SYNTHETASE FAMILY MEMBER 3"/>
    <property type="match status" value="1"/>
</dbReference>
<proteinExistence type="inferred from homology"/>
<dbReference type="SUPFAM" id="SSF56801">
    <property type="entry name" value="Acetyl-CoA synthetase-like"/>
    <property type="match status" value="1"/>
</dbReference>
<comment type="caution">
    <text evidence="3">The sequence shown here is derived from an EMBL/GenBank/DDBJ whole genome shotgun (WGS) entry which is preliminary data.</text>
</comment>
<evidence type="ECO:0000256" key="2">
    <source>
        <dbReference type="SAM" id="MobiDB-lite"/>
    </source>
</evidence>
<evidence type="ECO:0008006" key="5">
    <source>
        <dbReference type="Google" id="ProtNLM"/>
    </source>
</evidence>
<gene>
    <name evidence="3" type="ORF">GCM10025868_02240</name>
</gene>
<evidence type="ECO:0000313" key="3">
    <source>
        <dbReference type="EMBL" id="GMA84974.1"/>
    </source>
</evidence>
<feature type="region of interest" description="Disordered" evidence="2">
    <location>
        <begin position="191"/>
        <end position="287"/>
    </location>
</feature>
<dbReference type="Gene3D" id="3.30.300.30">
    <property type="match status" value="1"/>
</dbReference>
<dbReference type="Proteomes" id="UP001157017">
    <property type="component" value="Unassembled WGS sequence"/>
</dbReference>
<comment type="similarity">
    <text evidence="1">Belongs to the ATP-dependent AMP-binding enzyme family.</text>
</comment>
<dbReference type="Gene3D" id="3.40.50.12780">
    <property type="entry name" value="N-terminal domain of ligase-like"/>
    <property type="match status" value="1"/>
</dbReference>
<dbReference type="PANTHER" id="PTHR43201">
    <property type="entry name" value="ACYL-COA SYNTHETASE"/>
    <property type="match status" value="1"/>
</dbReference>
<dbReference type="EMBL" id="BSUZ01000001">
    <property type="protein sequence ID" value="GMA84974.1"/>
    <property type="molecule type" value="Genomic_DNA"/>
</dbReference>